<dbReference type="InterPro" id="IPR001926">
    <property type="entry name" value="TrpB-like_PALP"/>
</dbReference>
<dbReference type="GeneID" id="39592751"/>
<dbReference type="SUPFAM" id="SSF53686">
    <property type="entry name" value="Tryptophan synthase beta subunit-like PLP-dependent enzymes"/>
    <property type="match status" value="1"/>
</dbReference>
<dbReference type="EMBL" id="RSCE01000006">
    <property type="protein sequence ID" value="RSH82005.1"/>
    <property type="molecule type" value="Genomic_DNA"/>
</dbReference>
<dbReference type="Proteomes" id="UP000279236">
    <property type="component" value="Unassembled WGS sequence"/>
</dbReference>
<gene>
    <name evidence="2" type="ORF">EHS24_008208</name>
</gene>
<accession>A0A427XT62</accession>
<evidence type="ECO:0000259" key="1">
    <source>
        <dbReference type="Pfam" id="PF00291"/>
    </source>
</evidence>
<dbReference type="PANTHER" id="PTHR42937:SF1">
    <property type="entry name" value="DIAMINOPROPIONATE AMMONIA-LYASE"/>
    <property type="match status" value="1"/>
</dbReference>
<dbReference type="STRING" id="105984.A0A427XT62"/>
<protein>
    <recommendedName>
        <fullName evidence="1">Tryptophan synthase beta chain-like PALP domain-containing protein</fullName>
    </recommendedName>
</protein>
<proteinExistence type="predicted"/>
<evidence type="ECO:0000313" key="2">
    <source>
        <dbReference type="EMBL" id="RSH82005.1"/>
    </source>
</evidence>
<dbReference type="Pfam" id="PF00291">
    <property type="entry name" value="PALP"/>
    <property type="match status" value="1"/>
</dbReference>
<feature type="domain" description="Tryptophan synthase beta chain-like PALP" evidence="1">
    <location>
        <begin position="46"/>
        <end position="366"/>
    </location>
</feature>
<dbReference type="Gene3D" id="3.40.50.1100">
    <property type="match status" value="2"/>
</dbReference>
<dbReference type="InterPro" id="IPR036052">
    <property type="entry name" value="TrpB-like_PALP_sf"/>
</dbReference>
<reference evidence="2 3" key="1">
    <citation type="submission" date="2018-11" db="EMBL/GenBank/DDBJ databases">
        <title>Genome sequence of Apiotrichum porosum DSM 27194.</title>
        <authorList>
            <person name="Aliyu H."/>
            <person name="Gorte O."/>
            <person name="Ochsenreither K."/>
        </authorList>
    </citation>
    <scope>NUCLEOTIDE SEQUENCE [LARGE SCALE GENOMIC DNA]</scope>
    <source>
        <strain evidence="2 3">DSM 27194</strain>
    </source>
</reference>
<sequence length="372" mass="39198">MANGRAVGLLLGVYISQQPLLSSAPYILSRNMDSERIQRVHRAFFPTHGPTPLRSVPDIAAQLGVKAVYVKDESQRCGLPAFKILGASWAIASLLSERWGVDPWDIEALKTMAKEEPGLTIFTATDGNHGRAVARTAALLGLQSHIYVPATVEQWSIDAIKSEGSGPVTPVDADYDGAVAAASDASDAAGSLGVLIQDMSWDGYQLAPARITLGYMAISSEIESQASIPPTAVVVPVGVGSLAHSVVQWFHRPESTKSTRIITAEPDAAPCLHESLKNGKETTTPGTRFTVMPGLNCGTVSPLAWPDLQAAVKPQDAMVVTDVEAEQAVKDLIANGVSAGPCGAAPLAAARKVQFKADDVVVLICTEGQQDK</sequence>
<evidence type="ECO:0000313" key="3">
    <source>
        <dbReference type="Proteomes" id="UP000279236"/>
    </source>
</evidence>
<name>A0A427XT62_9TREE</name>
<comment type="caution">
    <text evidence="2">The sequence shown here is derived from an EMBL/GenBank/DDBJ whole genome shotgun (WGS) entry which is preliminary data.</text>
</comment>
<keyword evidence="3" id="KW-1185">Reference proteome</keyword>
<dbReference type="RefSeq" id="XP_028476460.1">
    <property type="nucleotide sequence ID" value="XM_028623527.1"/>
</dbReference>
<dbReference type="OrthoDB" id="10059875at2759"/>
<organism evidence="2 3">
    <name type="scientific">Apiotrichum porosum</name>
    <dbReference type="NCBI Taxonomy" id="105984"/>
    <lineage>
        <taxon>Eukaryota</taxon>
        <taxon>Fungi</taxon>
        <taxon>Dikarya</taxon>
        <taxon>Basidiomycota</taxon>
        <taxon>Agaricomycotina</taxon>
        <taxon>Tremellomycetes</taxon>
        <taxon>Trichosporonales</taxon>
        <taxon>Trichosporonaceae</taxon>
        <taxon>Apiotrichum</taxon>
    </lineage>
</organism>
<dbReference type="PANTHER" id="PTHR42937">
    <property type="match status" value="1"/>
</dbReference>
<dbReference type="AlphaFoldDB" id="A0A427XT62"/>